<dbReference type="Gene3D" id="1.50.10.10">
    <property type="match status" value="1"/>
</dbReference>
<dbReference type="PANTHER" id="PTHR11051:SF14">
    <property type="entry name" value="MALTOSE PHOSPHORYLASE"/>
    <property type="match status" value="1"/>
</dbReference>
<name>A0A4V2QFL4_HYDET</name>
<feature type="binding site" evidence="3">
    <location>
        <begin position="597"/>
        <end position="598"/>
    </location>
    <ligand>
        <name>substrate</name>
    </ligand>
</feature>
<evidence type="ECO:0000256" key="1">
    <source>
        <dbReference type="ARBA" id="ARBA00006768"/>
    </source>
</evidence>
<feature type="domain" description="Glycoside hydrolase family 65 central catalytic" evidence="4">
    <location>
        <begin position="322"/>
        <end position="684"/>
    </location>
</feature>
<sequence>MKVKFGVDEWRIIEQEFDPAANRFSESIFSLGNEHMGLRGFFEEDYSGDSLPGTYLAGVFYPDKTRVGWWKIGYPEFFAKMINSANWIGVKIASGGASLDLAQCRIRDFRRELDMKEGRLTRSFVWSGADGRETACCFTRFLSMAENNLACLAVEITPLNYAGTLSLTPYLDGDVVNEDANYAEQFWEEVAQTVASDWALLVMRTKKSEFTVATAMAVQLFLDRDEVFPSREAIAAPQKVGWSCEVQVEQGQKLTLHKLIAVCTSRDYPVAGLNEICLAKLRGAAAQGYAALWAEHRREMTRKWEESDLTIRGDHLAQQGIRYNIFQLNQTYTGKDPRLNIGPKGFTGEKYGGGTYWDTEAFCFPFYLYTDPEVARNLLYYRYLHLQRARENAAQLGLKGALYPMVTVDGRECHNEWEITFEEIHRNGAIAYAIYQYTEYTGDSSYLIQYGLEVLVELSRFWASRVTYQPRRDQYLILGVTGPNEYENNVNNNWYTNTMAAWTLEYTLNSLETVRRGAGAALERLVARLGLDPSELRQWAAIIAKMYYPRCEAAGIFEQNDQYLDKEMQLVSELDPAELPLNKHWSWDRILRSNFIKQADVLQGLYFFPERFDRECLRRNFDFYEPRTVHESSLSASVHSILASRIGYRDKAYELYLRTARLDLDNYNADTDDGVHLTSMAGSWLAIVQGFAGMLVREGRLQLNPYVPAQWQGYSFQIAFRGRKLKLEIAADRVCIRQLSGEALSLDIWGRECLTQPGQRTVIPARPESAPRVQDAG</sequence>
<evidence type="ECO:0000259" key="4">
    <source>
        <dbReference type="Pfam" id="PF03632"/>
    </source>
</evidence>
<evidence type="ECO:0000313" key="7">
    <source>
        <dbReference type="EMBL" id="TCL72407.1"/>
    </source>
</evidence>
<dbReference type="GO" id="GO:0004553">
    <property type="term" value="F:hydrolase activity, hydrolyzing O-glycosyl compounds"/>
    <property type="evidence" value="ECO:0007669"/>
    <property type="project" value="TreeGrafter"/>
</dbReference>
<dbReference type="InterPro" id="IPR005195">
    <property type="entry name" value="Glyco_hydro_65_M"/>
</dbReference>
<dbReference type="GO" id="GO:0016757">
    <property type="term" value="F:glycosyltransferase activity"/>
    <property type="evidence" value="ECO:0007669"/>
    <property type="project" value="UniProtKB-ARBA"/>
</dbReference>
<evidence type="ECO:0000259" key="6">
    <source>
        <dbReference type="Pfam" id="PF03636"/>
    </source>
</evidence>
<dbReference type="PANTHER" id="PTHR11051">
    <property type="entry name" value="GLYCOSYL HYDROLASE-RELATED"/>
    <property type="match status" value="1"/>
</dbReference>
<dbReference type="Pfam" id="PF03632">
    <property type="entry name" value="Glyco_hydro_65m"/>
    <property type="match status" value="1"/>
</dbReference>
<protein>
    <submittedName>
        <fullName evidence="7">Maltose phosphorylase</fullName>
    </submittedName>
</protein>
<dbReference type="Gene3D" id="2.60.420.10">
    <property type="entry name" value="Maltose phosphorylase, domain 3"/>
    <property type="match status" value="1"/>
</dbReference>
<dbReference type="Pfam" id="PF03636">
    <property type="entry name" value="Glyco_hydro_65N"/>
    <property type="match status" value="1"/>
</dbReference>
<accession>A0A4V2QFL4</accession>
<reference evidence="7 8" key="1">
    <citation type="submission" date="2019-03" db="EMBL/GenBank/DDBJ databases">
        <title>Genomic Encyclopedia of Type Strains, Phase IV (KMG-IV): sequencing the most valuable type-strain genomes for metagenomic binning, comparative biology and taxonomic classification.</title>
        <authorList>
            <person name="Goeker M."/>
        </authorList>
    </citation>
    <scope>NUCLEOTIDE SEQUENCE [LARGE SCALE GENOMIC DNA]</scope>
    <source>
        <strain evidence="7 8">LX-B</strain>
    </source>
</reference>
<comment type="similarity">
    <text evidence="1">Belongs to the glycosyl hydrolase 65 family.</text>
</comment>
<dbReference type="Gene3D" id="2.70.98.40">
    <property type="entry name" value="Glycoside hydrolase, family 65, N-terminal domain"/>
    <property type="match status" value="1"/>
</dbReference>
<evidence type="ECO:0000256" key="2">
    <source>
        <dbReference type="PIRSR" id="PIRSR036289-50"/>
    </source>
</evidence>
<dbReference type="InterPro" id="IPR011013">
    <property type="entry name" value="Gal_mutarotase_sf_dom"/>
</dbReference>
<feature type="domain" description="Glycoside hydrolase family 65 C-terminal" evidence="5">
    <location>
        <begin position="696"/>
        <end position="752"/>
    </location>
</feature>
<evidence type="ECO:0000259" key="5">
    <source>
        <dbReference type="Pfam" id="PF03633"/>
    </source>
</evidence>
<dbReference type="Pfam" id="PF03633">
    <property type="entry name" value="Glyco_hydro_65C"/>
    <property type="match status" value="1"/>
</dbReference>
<dbReference type="InterPro" id="IPR005196">
    <property type="entry name" value="Glyco_hydro_65_N"/>
</dbReference>
<dbReference type="RefSeq" id="WP_132013617.1">
    <property type="nucleotide sequence ID" value="NZ_SLUN01000006.1"/>
</dbReference>
<organism evidence="7 8">
    <name type="scientific">Hydrogenispora ethanolica</name>
    <dbReference type="NCBI Taxonomy" id="1082276"/>
    <lineage>
        <taxon>Bacteria</taxon>
        <taxon>Bacillati</taxon>
        <taxon>Bacillota</taxon>
        <taxon>Hydrogenispora</taxon>
    </lineage>
</organism>
<gene>
    <name evidence="7" type="ORF">EDC14_1006117</name>
</gene>
<evidence type="ECO:0000256" key="3">
    <source>
        <dbReference type="PIRSR" id="PIRSR036289-51"/>
    </source>
</evidence>
<dbReference type="InterPro" id="IPR017045">
    <property type="entry name" value="Malt_Pase/Glycosyl_Hdrlase"/>
</dbReference>
<dbReference type="InterPro" id="IPR005194">
    <property type="entry name" value="Glyco_hydro_65_C"/>
</dbReference>
<dbReference type="InterPro" id="IPR037018">
    <property type="entry name" value="GH65_N"/>
</dbReference>
<dbReference type="InterPro" id="IPR012341">
    <property type="entry name" value="6hp_glycosidase-like_sf"/>
</dbReference>
<dbReference type="InterPro" id="IPR008928">
    <property type="entry name" value="6-hairpin_glycosidase_sf"/>
</dbReference>
<comment type="caution">
    <text evidence="7">The sequence shown here is derived from an EMBL/GenBank/DDBJ whole genome shotgun (WGS) entry which is preliminary data.</text>
</comment>
<keyword evidence="8" id="KW-1185">Reference proteome</keyword>
<dbReference type="OrthoDB" id="9758855at2"/>
<feature type="active site" description="Proton donor" evidence="2">
    <location>
        <position position="485"/>
    </location>
</feature>
<dbReference type="AlphaFoldDB" id="A0A4V2QFL4"/>
<dbReference type="PIRSF" id="PIRSF036289">
    <property type="entry name" value="Glycosyl_hydrolase_malt_phosph"/>
    <property type="match status" value="1"/>
</dbReference>
<dbReference type="EMBL" id="SLUN01000006">
    <property type="protein sequence ID" value="TCL72407.1"/>
    <property type="molecule type" value="Genomic_DNA"/>
</dbReference>
<evidence type="ECO:0000313" key="8">
    <source>
        <dbReference type="Proteomes" id="UP000295008"/>
    </source>
</evidence>
<feature type="binding site" evidence="3">
    <location>
        <begin position="357"/>
        <end position="358"/>
    </location>
    <ligand>
        <name>substrate</name>
    </ligand>
</feature>
<dbReference type="GO" id="GO:0005975">
    <property type="term" value="P:carbohydrate metabolic process"/>
    <property type="evidence" value="ECO:0007669"/>
    <property type="project" value="InterPro"/>
</dbReference>
<dbReference type="SUPFAM" id="SSF74650">
    <property type="entry name" value="Galactose mutarotase-like"/>
    <property type="match status" value="1"/>
</dbReference>
<feature type="domain" description="Glycoside hydrolase family 65 N-terminal" evidence="6">
    <location>
        <begin position="14"/>
        <end position="266"/>
    </location>
</feature>
<dbReference type="SUPFAM" id="SSF48208">
    <property type="entry name" value="Six-hairpin glycosidases"/>
    <property type="match status" value="1"/>
</dbReference>
<dbReference type="NCBIfam" id="NF010380">
    <property type="entry name" value="PRK13807.1"/>
    <property type="match status" value="1"/>
</dbReference>
<dbReference type="Proteomes" id="UP000295008">
    <property type="component" value="Unassembled WGS sequence"/>
</dbReference>
<proteinExistence type="inferred from homology"/>
<dbReference type="GO" id="GO:0030246">
    <property type="term" value="F:carbohydrate binding"/>
    <property type="evidence" value="ECO:0007669"/>
    <property type="project" value="InterPro"/>
</dbReference>